<feature type="transmembrane region" description="Helical" evidence="1">
    <location>
        <begin position="32"/>
        <end position="60"/>
    </location>
</feature>
<keyword evidence="1" id="KW-0472">Membrane</keyword>
<dbReference type="Pfam" id="PF24864">
    <property type="entry name" value="DUF7730"/>
    <property type="match status" value="1"/>
</dbReference>
<sequence length="444" mass="52101">MEDQEFTTRGIDDPRPKLINNVGFWIGQMACWFFWLLVTLVFLPWALAMHIVIGVFALVFSIACCWRRGRQVFLYTYVVSVMLPGKFLWFNFFQLNRRRGRVWDFEMGKPRAISLQERRRVSVSEHTIPQTNSPLFSKLPAEIRIRIYKEVLVGDADWFNIIEGSSTFKPIKDSKKKPKRDFKAVAYPCTLDESGLEEGIRMLHRIPQIRRDSTRKAGGPALLRTCRLIYKESIDLLYTQPTFNFIDLHKPPFFITGALPQRLAQIRNVHLVYDQNKMVKRTQHSGCSTARYWHRVGECTFCNTIHWLNGIKKHMTNLQNIEAFIFLEKKREMLKVNEAWIQRLFDLQLGPNGLRNLKVHVSPTRREILGYDVSPMGAEDDFYKKVRDFDRLMQKKLEQSMKSYIEDRKRTYKEIDTDAPIRPEPVLKIGVHDQAIQSATRDVP</sequence>
<name>A0AA43TVW1_9LECA</name>
<evidence type="ECO:0000256" key="1">
    <source>
        <dbReference type="SAM" id="Phobius"/>
    </source>
</evidence>
<keyword evidence="4" id="KW-1185">Reference proteome</keyword>
<evidence type="ECO:0000259" key="2">
    <source>
        <dbReference type="Pfam" id="PF24864"/>
    </source>
</evidence>
<dbReference type="Proteomes" id="UP001161017">
    <property type="component" value="Unassembled WGS sequence"/>
</dbReference>
<dbReference type="EMBL" id="JAPUFD010000010">
    <property type="protein sequence ID" value="MDI1489918.1"/>
    <property type="molecule type" value="Genomic_DNA"/>
</dbReference>
<gene>
    <name evidence="3" type="ORF">OHK93_001117</name>
</gene>
<evidence type="ECO:0000313" key="3">
    <source>
        <dbReference type="EMBL" id="MDI1489918.1"/>
    </source>
</evidence>
<keyword evidence="1" id="KW-1133">Transmembrane helix</keyword>
<feature type="transmembrane region" description="Helical" evidence="1">
    <location>
        <begin position="72"/>
        <end position="92"/>
    </location>
</feature>
<comment type="caution">
    <text evidence="3">The sequence shown here is derived from an EMBL/GenBank/DDBJ whole genome shotgun (WGS) entry which is preliminary data.</text>
</comment>
<reference evidence="3" key="1">
    <citation type="journal article" date="2023" name="Genome Biol. Evol.">
        <title>First Whole Genome Sequence and Flow Cytometry Genome Size Data for the Lichen-Forming Fungus Ramalina farinacea (Ascomycota).</title>
        <authorList>
            <person name="Llewellyn T."/>
            <person name="Mian S."/>
            <person name="Hill R."/>
            <person name="Leitch I.J."/>
            <person name="Gaya E."/>
        </authorList>
    </citation>
    <scope>NUCLEOTIDE SEQUENCE</scope>
    <source>
        <strain evidence="3">LIQ254RAFAR</strain>
    </source>
</reference>
<dbReference type="AlphaFoldDB" id="A0AA43TVW1"/>
<dbReference type="InterPro" id="IPR056632">
    <property type="entry name" value="DUF7730"/>
</dbReference>
<organism evidence="3 4">
    <name type="scientific">Ramalina farinacea</name>
    <dbReference type="NCBI Taxonomy" id="258253"/>
    <lineage>
        <taxon>Eukaryota</taxon>
        <taxon>Fungi</taxon>
        <taxon>Dikarya</taxon>
        <taxon>Ascomycota</taxon>
        <taxon>Pezizomycotina</taxon>
        <taxon>Lecanoromycetes</taxon>
        <taxon>OSLEUM clade</taxon>
        <taxon>Lecanoromycetidae</taxon>
        <taxon>Lecanorales</taxon>
        <taxon>Lecanorineae</taxon>
        <taxon>Ramalinaceae</taxon>
        <taxon>Ramalina</taxon>
    </lineage>
</organism>
<feature type="domain" description="DUF7730" evidence="2">
    <location>
        <begin position="129"/>
        <end position="288"/>
    </location>
</feature>
<keyword evidence="1" id="KW-0812">Transmembrane</keyword>
<protein>
    <recommendedName>
        <fullName evidence="2">DUF7730 domain-containing protein</fullName>
    </recommendedName>
</protein>
<dbReference type="PANTHER" id="PTHR38790">
    <property type="entry name" value="2EXR DOMAIN-CONTAINING PROTEIN-RELATED"/>
    <property type="match status" value="1"/>
</dbReference>
<evidence type="ECO:0000313" key="4">
    <source>
        <dbReference type="Proteomes" id="UP001161017"/>
    </source>
</evidence>
<accession>A0AA43TVW1</accession>
<proteinExistence type="predicted"/>